<keyword evidence="3" id="KW-1185">Reference proteome</keyword>
<dbReference type="Proteomes" id="UP001054945">
    <property type="component" value="Unassembled WGS sequence"/>
</dbReference>
<gene>
    <name evidence="2" type="ORF">CEXT_404621</name>
</gene>
<feature type="region of interest" description="Disordered" evidence="1">
    <location>
        <begin position="143"/>
        <end position="187"/>
    </location>
</feature>
<sequence>MSTAPVICDCFVPHCKYFVFFNKRLFGQGPTMGFWHWAVRRDLCLGPGPGFFCTDARGCCGDTFHHQSFQTLWRKLWPRNGGQCVAQGAWTREIINLTDHRDFRKDVKSDCRENAASLLEIITMQNIEIAKLQGRLMEREESASNKHLSYADKVKMKTTNNTNSKTINNRDRSKSGIRNKTVKSTPL</sequence>
<feature type="compositionally biased region" description="Low complexity" evidence="1">
    <location>
        <begin position="157"/>
        <end position="167"/>
    </location>
</feature>
<comment type="caution">
    <text evidence="2">The sequence shown here is derived from an EMBL/GenBank/DDBJ whole genome shotgun (WGS) entry which is preliminary data.</text>
</comment>
<evidence type="ECO:0000313" key="2">
    <source>
        <dbReference type="EMBL" id="GIZ01064.1"/>
    </source>
</evidence>
<organism evidence="2 3">
    <name type="scientific">Caerostris extrusa</name>
    <name type="common">Bark spider</name>
    <name type="synonym">Caerostris bankana</name>
    <dbReference type="NCBI Taxonomy" id="172846"/>
    <lineage>
        <taxon>Eukaryota</taxon>
        <taxon>Metazoa</taxon>
        <taxon>Ecdysozoa</taxon>
        <taxon>Arthropoda</taxon>
        <taxon>Chelicerata</taxon>
        <taxon>Arachnida</taxon>
        <taxon>Araneae</taxon>
        <taxon>Araneomorphae</taxon>
        <taxon>Entelegynae</taxon>
        <taxon>Araneoidea</taxon>
        <taxon>Araneidae</taxon>
        <taxon>Caerostris</taxon>
    </lineage>
</organism>
<protein>
    <submittedName>
        <fullName evidence="2">Uncharacterized protein</fullName>
    </submittedName>
</protein>
<dbReference type="AlphaFoldDB" id="A0AAV4Y3H0"/>
<evidence type="ECO:0000256" key="1">
    <source>
        <dbReference type="SAM" id="MobiDB-lite"/>
    </source>
</evidence>
<feature type="compositionally biased region" description="Basic and acidic residues" evidence="1">
    <location>
        <begin position="143"/>
        <end position="155"/>
    </location>
</feature>
<dbReference type="EMBL" id="BPLR01001248">
    <property type="protein sequence ID" value="GIZ01064.1"/>
    <property type="molecule type" value="Genomic_DNA"/>
</dbReference>
<name>A0AAV4Y3H0_CAEEX</name>
<proteinExistence type="predicted"/>
<accession>A0AAV4Y3H0</accession>
<reference evidence="2 3" key="1">
    <citation type="submission" date="2021-06" db="EMBL/GenBank/DDBJ databases">
        <title>Caerostris extrusa draft genome.</title>
        <authorList>
            <person name="Kono N."/>
            <person name="Arakawa K."/>
        </authorList>
    </citation>
    <scope>NUCLEOTIDE SEQUENCE [LARGE SCALE GENOMIC DNA]</scope>
</reference>
<evidence type="ECO:0000313" key="3">
    <source>
        <dbReference type="Proteomes" id="UP001054945"/>
    </source>
</evidence>